<dbReference type="STRING" id="89524.SAMN05444370_102302"/>
<dbReference type="Pfam" id="PF01613">
    <property type="entry name" value="Flavin_Reduct"/>
    <property type="match status" value="1"/>
</dbReference>
<dbReference type="SMART" id="SM00903">
    <property type="entry name" value="Flavin_Reduct"/>
    <property type="match status" value="1"/>
</dbReference>
<dbReference type="PANTHER" id="PTHR33798:SF5">
    <property type="entry name" value="FLAVIN REDUCTASE LIKE DOMAIN-CONTAINING PROTEIN"/>
    <property type="match status" value="1"/>
</dbReference>
<evidence type="ECO:0000256" key="2">
    <source>
        <dbReference type="ARBA" id="ARBA00022630"/>
    </source>
</evidence>
<reference evidence="6 7" key="1">
    <citation type="submission" date="2016-10" db="EMBL/GenBank/DDBJ databases">
        <authorList>
            <person name="de Groot N.N."/>
        </authorList>
    </citation>
    <scope>NUCLEOTIDE SEQUENCE [LARGE SCALE GENOMIC DNA]</scope>
    <source>
        <strain evidence="6 7">DSM 15345</strain>
    </source>
</reference>
<evidence type="ECO:0000256" key="4">
    <source>
        <dbReference type="ARBA" id="ARBA00038054"/>
    </source>
</evidence>
<keyword evidence="3" id="KW-0288">FMN</keyword>
<organism evidence="6 7">
    <name type="scientific">Rubrimonas cliftonensis</name>
    <dbReference type="NCBI Taxonomy" id="89524"/>
    <lineage>
        <taxon>Bacteria</taxon>
        <taxon>Pseudomonadati</taxon>
        <taxon>Pseudomonadota</taxon>
        <taxon>Alphaproteobacteria</taxon>
        <taxon>Rhodobacterales</taxon>
        <taxon>Paracoccaceae</taxon>
        <taxon>Rubrimonas</taxon>
    </lineage>
</organism>
<dbReference type="AlphaFoldDB" id="A0A1H3X864"/>
<name>A0A1H3X864_9RHOB</name>
<dbReference type="Proteomes" id="UP000198703">
    <property type="component" value="Unassembled WGS sequence"/>
</dbReference>
<evidence type="ECO:0000256" key="1">
    <source>
        <dbReference type="ARBA" id="ARBA00001917"/>
    </source>
</evidence>
<dbReference type="EMBL" id="FNQM01000002">
    <property type="protein sequence ID" value="SDZ95131.1"/>
    <property type="molecule type" value="Genomic_DNA"/>
</dbReference>
<evidence type="ECO:0000313" key="6">
    <source>
        <dbReference type="EMBL" id="SDZ95131.1"/>
    </source>
</evidence>
<comment type="cofactor">
    <cofactor evidence="1">
        <name>FMN</name>
        <dbReference type="ChEBI" id="CHEBI:58210"/>
    </cofactor>
</comment>
<keyword evidence="2" id="KW-0285">Flavoprotein</keyword>
<comment type="similarity">
    <text evidence="4">Belongs to the flavoredoxin family.</text>
</comment>
<dbReference type="Gene3D" id="2.30.110.10">
    <property type="entry name" value="Electron Transport, Fmn-binding Protein, Chain A"/>
    <property type="match status" value="1"/>
</dbReference>
<dbReference type="OrthoDB" id="9783347at2"/>
<feature type="domain" description="Flavin reductase like" evidence="5">
    <location>
        <begin position="19"/>
        <end position="179"/>
    </location>
</feature>
<gene>
    <name evidence="6" type="ORF">SAMN05444370_102302</name>
</gene>
<dbReference type="InterPro" id="IPR012349">
    <property type="entry name" value="Split_barrel_FMN-bd"/>
</dbReference>
<dbReference type="RefSeq" id="WP_093248800.1">
    <property type="nucleotide sequence ID" value="NZ_FNQM01000002.1"/>
</dbReference>
<proteinExistence type="inferred from homology"/>
<dbReference type="PANTHER" id="PTHR33798">
    <property type="entry name" value="FLAVOPROTEIN OXYGENASE"/>
    <property type="match status" value="1"/>
</dbReference>
<evidence type="ECO:0000256" key="3">
    <source>
        <dbReference type="ARBA" id="ARBA00022643"/>
    </source>
</evidence>
<keyword evidence="7" id="KW-1185">Reference proteome</keyword>
<dbReference type="GO" id="GO:0016646">
    <property type="term" value="F:oxidoreductase activity, acting on the CH-NH group of donors, NAD or NADP as acceptor"/>
    <property type="evidence" value="ECO:0007669"/>
    <property type="project" value="UniProtKB-ARBA"/>
</dbReference>
<protein>
    <submittedName>
        <fullName evidence="6">NADH-FMN oxidoreductase RutF, flavin reductase (DIM6/NTAB) family</fullName>
    </submittedName>
</protein>
<dbReference type="GO" id="GO:0010181">
    <property type="term" value="F:FMN binding"/>
    <property type="evidence" value="ECO:0007669"/>
    <property type="project" value="InterPro"/>
</dbReference>
<evidence type="ECO:0000313" key="7">
    <source>
        <dbReference type="Proteomes" id="UP000198703"/>
    </source>
</evidence>
<sequence length="203" mass="21776">MQVDLDALPAQDRYKLLAAVVIPRPVAWVTTVSPEGVVNAAPYSFFNVFGETPALIVLGLQHKPDGTPKDTTRNIERTGEFVVNLATPALTEAMVATAAAYPPERGEPEALGLETAPSAKVAPPRLAAAPVSLECRRIVSLAFGPNRALLVGEAVALHAREGLVDPETLRVDWGGDYPVARLFADRYGRVEEIEPRVIPAPRP</sequence>
<dbReference type="SUPFAM" id="SSF50475">
    <property type="entry name" value="FMN-binding split barrel"/>
    <property type="match status" value="1"/>
</dbReference>
<dbReference type="InterPro" id="IPR002563">
    <property type="entry name" value="Flavin_Rdtase-like_dom"/>
</dbReference>
<evidence type="ECO:0000259" key="5">
    <source>
        <dbReference type="SMART" id="SM00903"/>
    </source>
</evidence>
<accession>A0A1H3X864</accession>